<dbReference type="Pfam" id="PF01943">
    <property type="entry name" value="Polysacc_synt"/>
    <property type="match status" value="1"/>
</dbReference>
<keyword evidence="7" id="KW-1185">Reference proteome</keyword>
<protein>
    <submittedName>
        <fullName evidence="6">Flippase</fullName>
    </submittedName>
</protein>
<feature type="transmembrane region" description="Helical" evidence="5">
    <location>
        <begin position="114"/>
        <end position="139"/>
    </location>
</feature>
<feature type="transmembrane region" description="Helical" evidence="5">
    <location>
        <begin position="50"/>
        <end position="67"/>
    </location>
</feature>
<comment type="caution">
    <text evidence="6">The sequence shown here is derived from an EMBL/GenBank/DDBJ whole genome shotgun (WGS) entry which is preliminary data.</text>
</comment>
<reference evidence="7" key="1">
    <citation type="submission" date="2023-06" db="EMBL/GenBank/DDBJ databases">
        <title>Identification and characterization of horizontal gene transfer across gut microbiota members of farm animals based on homology search.</title>
        <authorList>
            <person name="Zeman M."/>
            <person name="Kubasova T."/>
            <person name="Jahodarova E."/>
            <person name="Nykrynova M."/>
            <person name="Rychlik I."/>
        </authorList>
    </citation>
    <scope>NUCLEOTIDE SEQUENCE [LARGE SCALE GENOMIC DNA]</scope>
    <source>
        <strain evidence="7">161_Gplus</strain>
    </source>
</reference>
<feature type="transmembrane region" description="Helical" evidence="5">
    <location>
        <begin position="446"/>
        <end position="468"/>
    </location>
</feature>
<dbReference type="EMBL" id="JAUDDW010000046">
    <property type="protein sequence ID" value="MDM8267236.1"/>
    <property type="molecule type" value="Genomic_DNA"/>
</dbReference>
<dbReference type="InterPro" id="IPR002797">
    <property type="entry name" value="Polysacc_synth"/>
</dbReference>
<evidence type="ECO:0000256" key="1">
    <source>
        <dbReference type="ARBA" id="ARBA00004141"/>
    </source>
</evidence>
<feature type="transmembrane region" description="Helical" evidence="5">
    <location>
        <begin position="286"/>
        <end position="309"/>
    </location>
</feature>
<dbReference type="PANTHER" id="PTHR43424">
    <property type="entry name" value="LOCUS PUTATIVE PROTEIN 1-RELATED"/>
    <property type="match status" value="1"/>
</dbReference>
<evidence type="ECO:0000256" key="5">
    <source>
        <dbReference type="SAM" id="Phobius"/>
    </source>
</evidence>
<feature type="transmembrane region" description="Helical" evidence="5">
    <location>
        <begin position="418"/>
        <end position="440"/>
    </location>
</feature>
<feature type="transmembrane region" description="Helical" evidence="5">
    <location>
        <begin position="329"/>
        <end position="352"/>
    </location>
</feature>
<evidence type="ECO:0000256" key="2">
    <source>
        <dbReference type="ARBA" id="ARBA00022692"/>
    </source>
</evidence>
<dbReference type="PANTHER" id="PTHR43424:SF1">
    <property type="entry name" value="LOCUS PUTATIVE PROTEIN 1-RELATED"/>
    <property type="match status" value="1"/>
</dbReference>
<proteinExistence type="predicted"/>
<sequence length="487" mass="54960">MNRSRSLGINALLNGLRNCLNLIFPLVTFPYVSRILSVKGMGIYNFSNTYVGYFLLIAGLGINTYAVREGAKYRDNTTNMSLFASQVFTINIYSTIIAYLLLFVSIIIFNNLSNYVACIIIFSIQLFFTTLGTEWIYVIYEDYSYITIRSILFKIISLALLFMFVKNKSDYLIYAGITVFSAVGSNILNYIHAKSMLSIRIVRKTDLHRHLKPIIIIFASAVAVNIYIYSNNIILGLLKGDYDVGLFSVAVKIYTIVQGILTAVLTVTIPRLAMLYGKKLFNKYHALLAELINFLIIISLPAIVGLFVLSKEVILLIAGEKYLPSTQSLKVISFAIVFSIFSWVFSDCVLIPAKREAKLFRGTVITAALNLIFNFILIPIYAYNGAAFCTVLSELVMMVINGYYSWDIVRNIVISRNVIKNLFDSLLGCLGILIVCYVFQLYIDTIIFRICMSIVASAFVYFCILALLKNKVMIYLIKSGLKFIKHN</sequence>
<organism evidence="6 7">
    <name type="scientific">Limosilactobacillus pontis</name>
    <dbReference type="NCBI Taxonomy" id="35787"/>
    <lineage>
        <taxon>Bacteria</taxon>
        <taxon>Bacillati</taxon>
        <taxon>Bacillota</taxon>
        <taxon>Bacilli</taxon>
        <taxon>Lactobacillales</taxon>
        <taxon>Lactobacillaceae</taxon>
        <taxon>Limosilactobacillus</taxon>
    </lineage>
</organism>
<name>A0ABT7UZV9_9LACO</name>
<gene>
    <name evidence="6" type="ORF">QUW44_08890</name>
</gene>
<dbReference type="CDD" id="cd13128">
    <property type="entry name" value="MATE_Wzx_like"/>
    <property type="match status" value="1"/>
</dbReference>
<keyword evidence="3 5" id="KW-1133">Transmembrane helix</keyword>
<accession>A0ABT7UZV9</accession>
<evidence type="ECO:0000256" key="3">
    <source>
        <dbReference type="ARBA" id="ARBA00022989"/>
    </source>
</evidence>
<keyword evidence="2 5" id="KW-0812">Transmembrane</keyword>
<evidence type="ECO:0000313" key="7">
    <source>
        <dbReference type="Proteomes" id="UP001529343"/>
    </source>
</evidence>
<feature type="transmembrane region" description="Helical" evidence="5">
    <location>
        <begin position="171"/>
        <end position="191"/>
    </location>
</feature>
<feature type="transmembrane region" description="Helical" evidence="5">
    <location>
        <begin position="211"/>
        <end position="229"/>
    </location>
</feature>
<evidence type="ECO:0000256" key="4">
    <source>
        <dbReference type="ARBA" id="ARBA00023136"/>
    </source>
</evidence>
<feature type="transmembrane region" description="Helical" evidence="5">
    <location>
        <begin position="249"/>
        <end position="274"/>
    </location>
</feature>
<dbReference type="InterPro" id="IPR052556">
    <property type="entry name" value="PolySynth_Transporter"/>
</dbReference>
<feature type="transmembrane region" description="Helical" evidence="5">
    <location>
        <begin position="146"/>
        <end position="165"/>
    </location>
</feature>
<evidence type="ECO:0000313" key="6">
    <source>
        <dbReference type="EMBL" id="MDM8267236.1"/>
    </source>
</evidence>
<dbReference type="Proteomes" id="UP001529343">
    <property type="component" value="Unassembled WGS sequence"/>
</dbReference>
<feature type="transmembrane region" description="Helical" evidence="5">
    <location>
        <begin position="385"/>
        <end position="406"/>
    </location>
</feature>
<comment type="subcellular location">
    <subcellularLocation>
        <location evidence="1">Membrane</location>
        <topology evidence="1">Multi-pass membrane protein</topology>
    </subcellularLocation>
</comment>
<dbReference type="RefSeq" id="WP_289586609.1">
    <property type="nucleotide sequence ID" value="NZ_JAUDDW010000046.1"/>
</dbReference>
<feature type="transmembrane region" description="Helical" evidence="5">
    <location>
        <begin position="20"/>
        <end position="38"/>
    </location>
</feature>
<reference evidence="6 7" key="2">
    <citation type="submission" date="2023-06" db="EMBL/GenBank/DDBJ databases">
        <authorList>
            <person name="Zeman M."/>
            <person name="Kubasova T."/>
            <person name="Jahodarova E."/>
            <person name="Nykrynova M."/>
            <person name="Rychlik I."/>
        </authorList>
    </citation>
    <scope>NUCLEOTIDE SEQUENCE [LARGE SCALE GENOMIC DNA]</scope>
    <source>
        <strain evidence="6 7">161_Gplus</strain>
    </source>
</reference>
<feature type="transmembrane region" description="Helical" evidence="5">
    <location>
        <begin position="88"/>
        <end position="108"/>
    </location>
</feature>
<keyword evidence="4 5" id="KW-0472">Membrane</keyword>
<feature type="transmembrane region" description="Helical" evidence="5">
    <location>
        <begin position="359"/>
        <end position="379"/>
    </location>
</feature>